<reference evidence="2" key="1">
    <citation type="submission" date="2016-11" db="UniProtKB">
        <authorList>
            <consortium name="WormBaseParasite"/>
        </authorList>
    </citation>
    <scope>IDENTIFICATION</scope>
</reference>
<sequence>MRGLDQNMSDSLVKYFNDELDGNCECCLAVFCCSSR</sequence>
<name>A0A1I8C1K7_MELHA</name>
<proteinExistence type="predicted"/>
<accession>A0A1I8C1K7</accession>
<protein>
    <submittedName>
        <fullName evidence="2">Uncharacterized protein</fullName>
    </submittedName>
</protein>
<evidence type="ECO:0000313" key="1">
    <source>
        <dbReference type="Proteomes" id="UP000095281"/>
    </source>
</evidence>
<dbReference type="Proteomes" id="UP000095281">
    <property type="component" value="Unplaced"/>
</dbReference>
<evidence type="ECO:0000313" key="2">
    <source>
        <dbReference type="WBParaSite" id="MhA1_Contig894.frz3.gene1"/>
    </source>
</evidence>
<organism evidence="1 2">
    <name type="scientific">Meloidogyne hapla</name>
    <name type="common">Root-knot nematode worm</name>
    <dbReference type="NCBI Taxonomy" id="6305"/>
    <lineage>
        <taxon>Eukaryota</taxon>
        <taxon>Metazoa</taxon>
        <taxon>Ecdysozoa</taxon>
        <taxon>Nematoda</taxon>
        <taxon>Chromadorea</taxon>
        <taxon>Rhabditida</taxon>
        <taxon>Tylenchina</taxon>
        <taxon>Tylenchomorpha</taxon>
        <taxon>Tylenchoidea</taxon>
        <taxon>Meloidogynidae</taxon>
        <taxon>Meloidogyninae</taxon>
        <taxon>Meloidogyne</taxon>
    </lineage>
</organism>
<dbReference type="AlphaFoldDB" id="A0A1I8C1K7"/>
<dbReference type="WBParaSite" id="MhA1_Contig894.frz3.gene1">
    <property type="protein sequence ID" value="MhA1_Contig894.frz3.gene1"/>
    <property type="gene ID" value="MhA1_Contig894.frz3.gene1"/>
</dbReference>
<keyword evidence="1" id="KW-1185">Reference proteome</keyword>